<organism evidence="4">
    <name type="scientific">Mesocestoides corti</name>
    <name type="common">Flatworm</name>
    <dbReference type="NCBI Taxonomy" id="53468"/>
    <lineage>
        <taxon>Eukaryota</taxon>
        <taxon>Metazoa</taxon>
        <taxon>Spiralia</taxon>
        <taxon>Lophotrochozoa</taxon>
        <taxon>Platyhelminthes</taxon>
        <taxon>Cestoda</taxon>
        <taxon>Eucestoda</taxon>
        <taxon>Cyclophyllidea</taxon>
        <taxon>Mesocestoididae</taxon>
        <taxon>Mesocestoides</taxon>
    </lineage>
</organism>
<dbReference type="GO" id="GO:0005524">
    <property type="term" value="F:ATP binding"/>
    <property type="evidence" value="ECO:0007669"/>
    <property type="project" value="InterPro"/>
</dbReference>
<feature type="domain" description="Protein kinase" evidence="1">
    <location>
        <begin position="33"/>
        <end position="320"/>
    </location>
</feature>
<accession>A0A0R3UGS1</accession>
<reference evidence="2 3" key="1">
    <citation type="submission" date="2018-10" db="EMBL/GenBank/DDBJ databases">
        <authorList>
            <consortium name="Pathogen Informatics"/>
        </authorList>
    </citation>
    <scope>NUCLEOTIDE SEQUENCE [LARGE SCALE GENOMIC DNA]</scope>
</reference>
<evidence type="ECO:0000259" key="1">
    <source>
        <dbReference type="PROSITE" id="PS50011"/>
    </source>
</evidence>
<dbReference type="Pfam" id="PF00069">
    <property type="entry name" value="Pkinase"/>
    <property type="match status" value="1"/>
</dbReference>
<dbReference type="EMBL" id="UXSR01005263">
    <property type="protein sequence ID" value="VDD80452.1"/>
    <property type="molecule type" value="Genomic_DNA"/>
</dbReference>
<dbReference type="AlphaFoldDB" id="A0A0R3UGS1"/>
<evidence type="ECO:0000313" key="2">
    <source>
        <dbReference type="EMBL" id="VDD80452.1"/>
    </source>
</evidence>
<dbReference type="InterPro" id="IPR000719">
    <property type="entry name" value="Prot_kinase_dom"/>
</dbReference>
<reference evidence="4" key="2">
    <citation type="submission" date="2019-11" db="UniProtKB">
        <authorList>
            <consortium name="WormBaseParasite"/>
        </authorList>
    </citation>
    <scope>IDENTIFICATION</scope>
</reference>
<dbReference type="PROSITE" id="PS50011">
    <property type="entry name" value="PROTEIN_KINASE_DOM"/>
    <property type="match status" value="1"/>
</dbReference>
<dbReference type="OrthoDB" id="346907at2759"/>
<dbReference type="STRING" id="53468.A0A0R3UGS1"/>
<evidence type="ECO:0000313" key="3">
    <source>
        <dbReference type="Proteomes" id="UP000267029"/>
    </source>
</evidence>
<dbReference type="Proteomes" id="UP000267029">
    <property type="component" value="Unassembled WGS sequence"/>
</dbReference>
<name>A0A0R3UGS1_MESCO</name>
<sequence length="365" mass="41267">MPTNAVMPYAIELGENFNGNIAIAAPAFDEDKLLIYREIFYDGFAVVIAARDLTTGGAVAIKKTDFGYLGNCFTKVTYIQRRISAKLRKQTTRIKTLSHPAVMKLLDFVLEPRRIVIITEMCLFGDLFNWMLQQHTIRFRDVLVMLHGLFQAFQFLHDKGYTHGYLKPTNVLFQTISPHSLVILPDLSVKKEAAYLLSSPLATCQSCTAPEALLKLADSVDTPPELDPTKCDDDAFFGTKEMDVWSIGVIALIALTGVNFFHYKSIQELKEPLDSRLEKAFSHPILSMCNKDLVTNLKRFLTSDPRSRATAAIGAKINWIDEAKVVDDDRNLLFMMEYDLLNTCKYFRSYGLTVLNELLDSVREP</sequence>
<dbReference type="WBParaSite" id="MCU_002028-RA">
    <property type="protein sequence ID" value="MCU_002028-RA"/>
    <property type="gene ID" value="MCU_002028"/>
</dbReference>
<dbReference type="PANTHER" id="PTHR24347">
    <property type="entry name" value="SERINE/THREONINE-PROTEIN KINASE"/>
    <property type="match status" value="1"/>
</dbReference>
<dbReference type="InterPro" id="IPR011009">
    <property type="entry name" value="Kinase-like_dom_sf"/>
</dbReference>
<proteinExistence type="predicted"/>
<dbReference type="GO" id="GO:0004672">
    <property type="term" value="F:protein kinase activity"/>
    <property type="evidence" value="ECO:0007669"/>
    <property type="project" value="InterPro"/>
</dbReference>
<gene>
    <name evidence="2" type="ORF">MCOS_LOCUS6455</name>
</gene>
<evidence type="ECO:0000313" key="4">
    <source>
        <dbReference type="WBParaSite" id="MCU_002028-RA"/>
    </source>
</evidence>
<dbReference type="SUPFAM" id="SSF56112">
    <property type="entry name" value="Protein kinase-like (PK-like)"/>
    <property type="match status" value="1"/>
</dbReference>
<protein>
    <submittedName>
        <fullName evidence="4">Protein kinase domain-containing protein</fullName>
    </submittedName>
</protein>
<dbReference type="Gene3D" id="1.10.510.10">
    <property type="entry name" value="Transferase(Phosphotransferase) domain 1"/>
    <property type="match status" value="1"/>
</dbReference>
<keyword evidence="3" id="KW-1185">Reference proteome</keyword>